<protein>
    <submittedName>
        <fullName evidence="2">Methyltransferase domain-containing protein</fullName>
    </submittedName>
</protein>
<keyword evidence="2" id="KW-0808">Transferase</keyword>
<proteinExistence type="predicted"/>
<name>A0A1H6G5P8_9EURY</name>
<dbReference type="InterPro" id="IPR050508">
    <property type="entry name" value="Methyltransf_Superfamily"/>
</dbReference>
<dbReference type="GO" id="GO:0032259">
    <property type="term" value="P:methylation"/>
    <property type="evidence" value="ECO:0007669"/>
    <property type="project" value="UniProtKB-KW"/>
</dbReference>
<dbReference type="SUPFAM" id="SSF53335">
    <property type="entry name" value="S-adenosyl-L-methionine-dependent methyltransferases"/>
    <property type="match status" value="1"/>
</dbReference>
<gene>
    <name evidence="2" type="ORF">SAMN04487967_3462</name>
</gene>
<evidence type="ECO:0000313" key="3">
    <source>
        <dbReference type="Proteomes" id="UP000199112"/>
    </source>
</evidence>
<dbReference type="Gene3D" id="3.40.50.150">
    <property type="entry name" value="Vaccinia Virus protein VP39"/>
    <property type="match status" value="1"/>
</dbReference>
<dbReference type="EMBL" id="FNWL01000005">
    <property type="protein sequence ID" value="SEH17912.1"/>
    <property type="molecule type" value="Genomic_DNA"/>
</dbReference>
<evidence type="ECO:0000259" key="1">
    <source>
        <dbReference type="Pfam" id="PF08241"/>
    </source>
</evidence>
<dbReference type="PANTHER" id="PTHR42912">
    <property type="entry name" value="METHYLTRANSFERASE"/>
    <property type="match status" value="1"/>
</dbReference>
<dbReference type="OrthoDB" id="302307at2157"/>
<reference evidence="3" key="1">
    <citation type="submission" date="2016-10" db="EMBL/GenBank/DDBJ databases">
        <authorList>
            <person name="Varghese N."/>
            <person name="Submissions S."/>
        </authorList>
    </citation>
    <scope>NUCLEOTIDE SEQUENCE [LARGE SCALE GENOMIC DNA]</scope>
    <source>
        <strain evidence="3">CGMCC 1.8981</strain>
    </source>
</reference>
<sequence>MGFHTFPVERADKLEDPSRYRFCSREELIEMLGLEAGTNADADADADADLVVADLGSGTGFYSRDVAPFVDTLYGVDIQAEMHERHREEGVPETVELVTAGIDSLPFDDGELDGAFSTMTHHEYATAETMAELARVIRTDGRLVTVDWSATGTGDEGPSMDERFGPDEVSRQLEDAGFSVERVHDRPETFAIVAER</sequence>
<feature type="domain" description="Methyltransferase type 11" evidence="1">
    <location>
        <begin position="54"/>
        <end position="144"/>
    </location>
</feature>
<dbReference type="Proteomes" id="UP000199112">
    <property type="component" value="Unassembled WGS sequence"/>
</dbReference>
<dbReference type="AlphaFoldDB" id="A0A1H6G5P8"/>
<dbReference type="Pfam" id="PF08241">
    <property type="entry name" value="Methyltransf_11"/>
    <property type="match status" value="1"/>
</dbReference>
<dbReference type="RefSeq" id="WP_090508202.1">
    <property type="nucleotide sequence ID" value="NZ_FNWL01000005.1"/>
</dbReference>
<keyword evidence="2" id="KW-0489">Methyltransferase</keyword>
<organism evidence="2 3">
    <name type="scientific">Natronorubrum sediminis</name>
    <dbReference type="NCBI Taxonomy" id="640943"/>
    <lineage>
        <taxon>Archaea</taxon>
        <taxon>Methanobacteriati</taxon>
        <taxon>Methanobacteriota</taxon>
        <taxon>Stenosarchaea group</taxon>
        <taxon>Halobacteria</taxon>
        <taxon>Halobacteriales</taxon>
        <taxon>Natrialbaceae</taxon>
        <taxon>Natronorubrum</taxon>
    </lineage>
</organism>
<dbReference type="InterPro" id="IPR029063">
    <property type="entry name" value="SAM-dependent_MTases_sf"/>
</dbReference>
<evidence type="ECO:0000313" key="2">
    <source>
        <dbReference type="EMBL" id="SEH17912.1"/>
    </source>
</evidence>
<accession>A0A1H6G5P8</accession>
<dbReference type="InterPro" id="IPR013216">
    <property type="entry name" value="Methyltransf_11"/>
</dbReference>
<dbReference type="GO" id="GO:0008757">
    <property type="term" value="F:S-adenosylmethionine-dependent methyltransferase activity"/>
    <property type="evidence" value="ECO:0007669"/>
    <property type="project" value="InterPro"/>
</dbReference>
<dbReference type="PANTHER" id="PTHR42912:SF93">
    <property type="entry name" value="N6-ADENOSINE-METHYLTRANSFERASE TMT1A"/>
    <property type="match status" value="1"/>
</dbReference>
<keyword evidence="3" id="KW-1185">Reference proteome</keyword>
<dbReference type="CDD" id="cd02440">
    <property type="entry name" value="AdoMet_MTases"/>
    <property type="match status" value="1"/>
</dbReference>